<dbReference type="AlphaFoldDB" id="A0A1L9PFJ6"/>
<proteinExistence type="predicted"/>
<reference evidence="3" key="1">
    <citation type="journal article" date="2017" name="Genome Biol.">
        <title>Comparative genomics reveals high biological diversity and specific adaptations in the industrially and medically important fungal genus Aspergillus.</title>
        <authorList>
            <person name="de Vries R.P."/>
            <person name="Riley R."/>
            <person name="Wiebenga A."/>
            <person name="Aguilar-Osorio G."/>
            <person name="Amillis S."/>
            <person name="Uchima C.A."/>
            <person name="Anderluh G."/>
            <person name="Asadollahi M."/>
            <person name="Askin M."/>
            <person name="Barry K."/>
            <person name="Battaglia E."/>
            <person name="Bayram O."/>
            <person name="Benocci T."/>
            <person name="Braus-Stromeyer S.A."/>
            <person name="Caldana C."/>
            <person name="Canovas D."/>
            <person name="Cerqueira G.C."/>
            <person name="Chen F."/>
            <person name="Chen W."/>
            <person name="Choi C."/>
            <person name="Clum A."/>
            <person name="Dos Santos R.A."/>
            <person name="Damasio A.R."/>
            <person name="Diallinas G."/>
            <person name="Emri T."/>
            <person name="Fekete E."/>
            <person name="Flipphi M."/>
            <person name="Freyberg S."/>
            <person name="Gallo A."/>
            <person name="Gournas C."/>
            <person name="Habgood R."/>
            <person name="Hainaut M."/>
            <person name="Harispe M.L."/>
            <person name="Henrissat B."/>
            <person name="Hilden K.S."/>
            <person name="Hope R."/>
            <person name="Hossain A."/>
            <person name="Karabika E."/>
            <person name="Karaffa L."/>
            <person name="Karanyi Z."/>
            <person name="Krasevec N."/>
            <person name="Kuo A."/>
            <person name="Kusch H."/>
            <person name="LaButti K."/>
            <person name="Lagendijk E.L."/>
            <person name="Lapidus A."/>
            <person name="Levasseur A."/>
            <person name="Lindquist E."/>
            <person name="Lipzen A."/>
            <person name="Logrieco A.F."/>
            <person name="MacCabe A."/>
            <person name="Maekelae M.R."/>
            <person name="Malavazi I."/>
            <person name="Melin P."/>
            <person name="Meyer V."/>
            <person name="Mielnichuk N."/>
            <person name="Miskei M."/>
            <person name="Molnar A.P."/>
            <person name="Mule G."/>
            <person name="Ngan C.Y."/>
            <person name="Orejas M."/>
            <person name="Orosz E."/>
            <person name="Ouedraogo J.P."/>
            <person name="Overkamp K.M."/>
            <person name="Park H.-S."/>
            <person name="Perrone G."/>
            <person name="Piumi F."/>
            <person name="Punt P.J."/>
            <person name="Ram A.F."/>
            <person name="Ramon A."/>
            <person name="Rauscher S."/>
            <person name="Record E."/>
            <person name="Riano-Pachon D.M."/>
            <person name="Robert V."/>
            <person name="Roehrig J."/>
            <person name="Ruller R."/>
            <person name="Salamov A."/>
            <person name="Salih N.S."/>
            <person name="Samson R.A."/>
            <person name="Sandor E."/>
            <person name="Sanguinetti M."/>
            <person name="Schuetze T."/>
            <person name="Sepcic K."/>
            <person name="Shelest E."/>
            <person name="Sherlock G."/>
            <person name="Sophianopoulou V."/>
            <person name="Squina F.M."/>
            <person name="Sun H."/>
            <person name="Susca A."/>
            <person name="Todd R.B."/>
            <person name="Tsang A."/>
            <person name="Unkles S.E."/>
            <person name="van de Wiele N."/>
            <person name="van Rossen-Uffink D."/>
            <person name="Oliveira J.V."/>
            <person name="Vesth T.C."/>
            <person name="Visser J."/>
            <person name="Yu J.-H."/>
            <person name="Zhou M."/>
            <person name="Andersen M.R."/>
            <person name="Archer D.B."/>
            <person name="Baker S.E."/>
            <person name="Benoit I."/>
            <person name="Brakhage A.A."/>
            <person name="Braus G.H."/>
            <person name="Fischer R."/>
            <person name="Frisvad J.C."/>
            <person name="Goldman G.H."/>
            <person name="Houbraken J."/>
            <person name="Oakley B."/>
            <person name="Pocsi I."/>
            <person name="Scazzocchio C."/>
            <person name="Seiboth B."/>
            <person name="vanKuyk P.A."/>
            <person name="Wortman J."/>
            <person name="Dyer P.S."/>
            <person name="Grigoriev I.V."/>
        </authorList>
    </citation>
    <scope>NUCLEOTIDE SEQUENCE [LARGE SCALE GENOMIC DNA]</scope>
    <source>
        <strain evidence="3">CBS 583.65</strain>
    </source>
</reference>
<dbReference type="VEuPathDB" id="FungiDB:ASPVEDRAFT_558514"/>
<dbReference type="Proteomes" id="UP000184073">
    <property type="component" value="Unassembled WGS sequence"/>
</dbReference>
<dbReference type="EMBL" id="KV878127">
    <property type="protein sequence ID" value="OJJ00280.1"/>
    <property type="molecule type" value="Genomic_DNA"/>
</dbReference>
<gene>
    <name evidence="2" type="ORF">ASPVEDRAFT_558514</name>
</gene>
<dbReference type="GeneID" id="63730634"/>
<feature type="compositionally biased region" description="Basic and acidic residues" evidence="1">
    <location>
        <begin position="19"/>
        <end position="40"/>
    </location>
</feature>
<sequence length="163" mass="18894">MVVDKTRSRRRHRTRGKRRSLEVKKRIDRKDQQHSVDEPKKRRARLKWECSRQSSCRKKDASVIASRCGRGVLNANPTRHRTQYLRFSCNLPLTYAFLVITYLETRINHEVALIPTSILIACKTCLLSGKLNLSTRPRPRGPSDQSICGPRGFINAQIMQYFA</sequence>
<organism evidence="2 3">
    <name type="scientific">Aspergillus versicolor CBS 583.65</name>
    <dbReference type="NCBI Taxonomy" id="1036611"/>
    <lineage>
        <taxon>Eukaryota</taxon>
        <taxon>Fungi</taxon>
        <taxon>Dikarya</taxon>
        <taxon>Ascomycota</taxon>
        <taxon>Pezizomycotina</taxon>
        <taxon>Eurotiomycetes</taxon>
        <taxon>Eurotiomycetidae</taxon>
        <taxon>Eurotiales</taxon>
        <taxon>Aspergillaceae</taxon>
        <taxon>Aspergillus</taxon>
        <taxon>Aspergillus subgen. Nidulantes</taxon>
    </lineage>
</organism>
<keyword evidence="3" id="KW-1185">Reference proteome</keyword>
<evidence type="ECO:0000313" key="2">
    <source>
        <dbReference type="EMBL" id="OJJ00280.1"/>
    </source>
</evidence>
<feature type="region of interest" description="Disordered" evidence="1">
    <location>
        <begin position="1"/>
        <end position="40"/>
    </location>
</feature>
<evidence type="ECO:0000256" key="1">
    <source>
        <dbReference type="SAM" id="MobiDB-lite"/>
    </source>
</evidence>
<feature type="compositionally biased region" description="Basic residues" evidence="1">
    <location>
        <begin position="7"/>
        <end position="18"/>
    </location>
</feature>
<evidence type="ECO:0000313" key="3">
    <source>
        <dbReference type="Proteomes" id="UP000184073"/>
    </source>
</evidence>
<name>A0A1L9PFJ6_ASPVE</name>
<protein>
    <submittedName>
        <fullName evidence="2">Uncharacterized protein</fullName>
    </submittedName>
</protein>
<accession>A0A1L9PFJ6</accession>
<dbReference type="RefSeq" id="XP_040666042.1">
    <property type="nucleotide sequence ID" value="XM_040815123.1"/>
</dbReference>